<dbReference type="AlphaFoldDB" id="C8TEW1"/>
<dbReference type="EMBL" id="AP009079">
    <property type="protein sequence ID" value="BAI39680.1"/>
    <property type="molecule type" value="Genomic_DNA"/>
</dbReference>
<sequence>MLCTPPAAARAKPYTADTSICLPEEKIEEVTERKYDRRTVQMLVYKERVLFDGRGRRWYHKF</sequence>
<reference evidence="1" key="1">
    <citation type="journal article" date="2009" name="Plant J.">
        <title>Comparative analysis of complete orthologous centromeres from two subspecies of rice reveals rapid variation of centromere organization and structure.</title>
        <authorList>
            <person name="Wu J."/>
            <person name="Fujisawa M."/>
            <person name="Tian Z."/>
            <person name="Yamagata H."/>
            <person name="Kamiya K."/>
            <person name="Shibata M."/>
            <person name="Hosokawa S."/>
            <person name="Ito Y."/>
            <person name="Hamada M."/>
            <person name="Katagiri S."/>
            <person name="Kurita K."/>
            <person name="Yamamoto M."/>
            <person name="Kikuta A."/>
            <person name="Machita K."/>
            <person name="Karasawa W."/>
            <person name="Kanamori H."/>
            <person name="Namiki N."/>
            <person name="Mizuno H."/>
            <person name="Ma J."/>
            <person name="Sasaki T."/>
            <person name="Matsumoto T."/>
        </authorList>
    </citation>
    <scope>NUCLEOTIDE SEQUENCE</scope>
</reference>
<proteinExistence type="predicted"/>
<name>C8TEW1_ORYSI</name>
<evidence type="ECO:0000313" key="1">
    <source>
        <dbReference type="EMBL" id="BAI39680.1"/>
    </source>
</evidence>
<dbReference type="EMBL" id="AP009081">
    <property type="protein sequence ID" value="BAI39731.1"/>
    <property type="molecule type" value="Genomic_DNA"/>
</dbReference>
<accession>C8TEW1</accession>
<protein>
    <submittedName>
        <fullName evidence="1">Uncharacterized protein K0031E03.10</fullName>
    </submittedName>
    <submittedName>
        <fullName evidence="2">Uncharacterized protein K0048F05.31</fullName>
    </submittedName>
</protein>
<gene>
    <name evidence="1" type="primary">K0031E03.10</name>
    <name evidence="2" type="synonym">K0048F05.31</name>
</gene>
<organism evidence="1">
    <name type="scientific">Oryza sativa subsp. indica</name>
    <name type="common">Rice</name>
    <dbReference type="NCBI Taxonomy" id="39946"/>
    <lineage>
        <taxon>Eukaryota</taxon>
        <taxon>Viridiplantae</taxon>
        <taxon>Streptophyta</taxon>
        <taxon>Embryophyta</taxon>
        <taxon>Tracheophyta</taxon>
        <taxon>Spermatophyta</taxon>
        <taxon>Magnoliopsida</taxon>
        <taxon>Liliopsida</taxon>
        <taxon>Poales</taxon>
        <taxon>Poaceae</taxon>
        <taxon>BOP clade</taxon>
        <taxon>Oryzoideae</taxon>
        <taxon>Oryzeae</taxon>
        <taxon>Oryzinae</taxon>
        <taxon>Oryza</taxon>
        <taxon>Oryza sativa</taxon>
    </lineage>
</organism>
<evidence type="ECO:0000313" key="2">
    <source>
        <dbReference type="EMBL" id="BAI39731.1"/>
    </source>
</evidence>